<evidence type="ECO:0000259" key="10">
    <source>
        <dbReference type="Pfam" id="PF00155"/>
    </source>
</evidence>
<dbReference type="AlphaFoldDB" id="A0A1I4D3M2"/>
<comment type="pathway">
    <text evidence="2 9">Amino-acid biosynthesis; L-histidine biosynthesis; L-histidine from 5-phospho-alpha-D-ribose 1-diphosphate: step 7/9.</text>
</comment>
<dbReference type="EC" id="2.6.1.9" evidence="9"/>
<dbReference type="OrthoDB" id="9809616at2"/>
<gene>
    <name evidence="9" type="primary">hisC</name>
    <name evidence="11" type="ORF">SAMN02745775_109165</name>
</gene>
<dbReference type="HAMAP" id="MF_01023">
    <property type="entry name" value="HisC_aminotrans_2"/>
    <property type="match status" value="1"/>
</dbReference>
<evidence type="ECO:0000256" key="8">
    <source>
        <dbReference type="ARBA" id="ARBA00047481"/>
    </source>
</evidence>
<dbReference type="PANTHER" id="PTHR43643:SF3">
    <property type="entry name" value="HISTIDINOL-PHOSPHATE AMINOTRANSFERASE"/>
    <property type="match status" value="1"/>
</dbReference>
<dbReference type="InterPro" id="IPR015424">
    <property type="entry name" value="PyrdxlP-dep_Trfase"/>
</dbReference>
<dbReference type="PANTHER" id="PTHR43643">
    <property type="entry name" value="HISTIDINOL-PHOSPHATE AMINOTRANSFERASE 2"/>
    <property type="match status" value="1"/>
</dbReference>
<dbReference type="GO" id="GO:0030170">
    <property type="term" value="F:pyridoxal phosphate binding"/>
    <property type="evidence" value="ECO:0007669"/>
    <property type="project" value="InterPro"/>
</dbReference>
<keyword evidence="6 9" id="KW-0808">Transferase</keyword>
<dbReference type="InterPro" id="IPR015421">
    <property type="entry name" value="PyrdxlP-dep_Trfase_major"/>
</dbReference>
<dbReference type="STRING" id="1123062.SAMN02745775_109165"/>
<comment type="similarity">
    <text evidence="3 9">Belongs to the class-II pyridoxal-phosphate-dependent aminotransferase family. Histidinol-phosphate aminotransferase subfamily.</text>
</comment>
<evidence type="ECO:0000256" key="1">
    <source>
        <dbReference type="ARBA" id="ARBA00001933"/>
    </source>
</evidence>
<evidence type="ECO:0000256" key="7">
    <source>
        <dbReference type="ARBA" id="ARBA00022898"/>
    </source>
</evidence>
<dbReference type="Pfam" id="PF00155">
    <property type="entry name" value="Aminotran_1_2"/>
    <property type="match status" value="1"/>
</dbReference>
<dbReference type="InterPro" id="IPR015422">
    <property type="entry name" value="PyrdxlP-dep_Trfase_small"/>
</dbReference>
<dbReference type="InterPro" id="IPR005861">
    <property type="entry name" value="HisP_aminotrans"/>
</dbReference>
<keyword evidence="12" id="KW-1185">Reference proteome</keyword>
<comment type="subunit">
    <text evidence="4 9">Homodimer.</text>
</comment>
<dbReference type="GO" id="GO:0000105">
    <property type="term" value="P:L-histidine biosynthetic process"/>
    <property type="evidence" value="ECO:0007669"/>
    <property type="project" value="UniProtKB-UniRule"/>
</dbReference>
<dbReference type="CDD" id="cd00609">
    <property type="entry name" value="AAT_like"/>
    <property type="match status" value="1"/>
</dbReference>
<feature type="modified residue" description="N6-(pyridoxal phosphate)lysine" evidence="9">
    <location>
        <position position="230"/>
    </location>
</feature>
<feature type="domain" description="Aminotransferase class I/classII large" evidence="10">
    <location>
        <begin position="40"/>
        <end position="362"/>
    </location>
</feature>
<comment type="catalytic activity">
    <reaction evidence="8 9">
        <text>L-histidinol phosphate + 2-oxoglutarate = 3-(imidazol-4-yl)-2-oxopropyl phosphate + L-glutamate</text>
        <dbReference type="Rhea" id="RHEA:23744"/>
        <dbReference type="ChEBI" id="CHEBI:16810"/>
        <dbReference type="ChEBI" id="CHEBI:29985"/>
        <dbReference type="ChEBI" id="CHEBI:57766"/>
        <dbReference type="ChEBI" id="CHEBI:57980"/>
        <dbReference type="EC" id="2.6.1.9"/>
    </reaction>
</comment>
<evidence type="ECO:0000256" key="2">
    <source>
        <dbReference type="ARBA" id="ARBA00005011"/>
    </source>
</evidence>
<dbReference type="Proteomes" id="UP000199473">
    <property type="component" value="Unassembled WGS sequence"/>
</dbReference>
<dbReference type="InterPro" id="IPR004839">
    <property type="entry name" value="Aminotransferase_I/II_large"/>
</dbReference>
<name>A0A1I4D3M2_9PROT</name>
<evidence type="ECO:0000256" key="4">
    <source>
        <dbReference type="ARBA" id="ARBA00011738"/>
    </source>
</evidence>
<sequence length="370" mass="40656">MKDFALDRLVPAHVRAFEAYVPSPPDDVLCRRFGVPQLHRLNNNENPLGPPEAARAMMAAWKPEHAALYPQGDGWHLRRALGRQFDIDPEQLILGNGANEVIAFVIKAFCEPGDNIVTADRTFAVYEWLASFSGVEPKLVPLRDYAFDAAAMLEAIDDRTRVVFVCNPNNPTGTWWTHDELDAFMDAVDGRAIVVADEAYAEFAEDPAFPDSFALMQRHPNLIVFRTFSKMWGLAGLRIGWMAASPDVAATVKKTSISYSVNLLAMEAARAAVWDEAHVAATRAHMREARAGVAELAARLGLTMIGDVGNFCMLRLPVSDTVAHRRLMGRGVMARAMTSFRYPGWLRVSLGPAAAMAAFATALEEVLAEG</sequence>
<dbReference type="NCBIfam" id="TIGR01141">
    <property type="entry name" value="hisC"/>
    <property type="match status" value="1"/>
</dbReference>
<dbReference type="RefSeq" id="WP_092961846.1">
    <property type="nucleotide sequence ID" value="NZ_FOSQ01000009.1"/>
</dbReference>
<dbReference type="Gene3D" id="3.90.1150.10">
    <property type="entry name" value="Aspartate Aminotransferase, domain 1"/>
    <property type="match status" value="1"/>
</dbReference>
<protein>
    <recommendedName>
        <fullName evidence="9">Histidinol-phosphate aminotransferase</fullName>
        <ecNumber evidence="9">2.6.1.9</ecNumber>
    </recommendedName>
    <alternativeName>
        <fullName evidence="9">Imidazole acetol-phosphate transaminase</fullName>
    </alternativeName>
</protein>
<dbReference type="EMBL" id="FOSQ01000009">
    <property type="protein sequence ID" value="SFK88304.1"/>
    <property type="molecule type" value="Genomic_DNA"/>
</dbReference>
<evidence type="ECO:0000313" key="11">
    <source>
        <dbReference type="EMBL" id="SFK88304.1"/>
    </source>
</evidence>
<dbReference type="GO" id="GO:0004400">
    <property type="term" value="F:histidinol-phosphate transaminase activity"/>
    <property type="evidence" value="ECO:0007669"/>
    <property type="project" value="UniProtKB-UniRule"/>
</dbReference>
<evidence type="ECO:0000256" key="6">
    <source>
        <dbReference type="ARBA" id="ARBA00022679"/>
    </source>
</evidence>
<reference evidence="11 12" key="1">
    <citation type="submission" date="2016-10" db="EMBL/GenBank/DDBJ databases">
        <authorList>
            <person name="de Groot N.N."/>
        </authorList>
    </citation>
    <scope>NUCLEOTIDE SEQUENCE [LARGE SCALE GENOMIC DNA]</scope>
    <source>
        <strain evidence="11 12">DSM 19981</strain>
    </source>
</reference>
<evidence type="ECO:0000256" key="9">
    <source>
        <dbReference type="HAMAP-Rule" id="MF_01023"/>
    </source>
</evidence>
<organism evidence="11 12">
    <name type="scientific">Falsiroseomonas stagni DSM 19981</name>
    <dbReference type="NCBI Taxonomy" id="1123062"/>
    <lineage>
        <taxon>Bacteria</taxon>
        <taxon>Pseudomonadati</taxon>
        <taxon>Pseudomonadota</taxon>
        <taxon>Alphaproteobacteria</taxon>
        <taxon>Acetobacterales</taxon>
        <taxon>Roseomonadaceae</taxon>
        <taxon>Falsiroseomonas</taxon>
    </lineage>
</organism>
<evidence type="ECO:0000313" key="12">
    <source>
        <dbReference type="Proteomes" id="UP000199473"/>
    </source>
</evidence>
<keyword evidence="9" id="KW-0368">Histidine biosynthesis</keyword>
<dbReference type="InterPro" id="IPR050106">
    <property type="entry name" value="HistidinolP_aminotransfase"/>
</dbReference>
<dbReference type="Gene3D" id="3.40.640.10">
    <property type="entry name" value="Type I PLP-dependent aspartate aminotransferase-like (Major domain)"/>
    <property type="match status" value="1"/>
</dbReference>
<evidence type="ECO:0000256" key="3">
    <source>
        <dbReference type="ARBA" id="ARBA00007970"/>
    </source>
</evidence>
<keyword evidence="7 9" id="KW-0663">Pyridoxal phosphate</keyword>
<evidence type="ECO:0000256" key="5">
    <source>
        <dbReference type="ARBA" id="ARBA00022576"/>
    </source>
</evidence>
<accession>A0A1I4D3M2</accession>
<keyword evidence="5 9" id="KW-0032">Aminotransferase</keyword>
<comment type="cofactor">
    <cofactor evidence="1 9">
        <name>pyridoxal 5'-phosphate</name>
        <dbReference type="ChEBI" id="CHEBI:597326"/>
    </cofactor>
</comment>
<proteinExistence type="inferred from homology"/>
<keyword evidence="9" id="KW-0028">Amino-acid biosynthesis</keyword>
<dbReference type="UniPathway" id="UPA00031">
    <property type="reaction ID" value="UER00012"/>
</dbReference>
<dbReference type="SUPFAM" id="SSF53383">
    <property type="entry name" value="PLP-dependent transferases"/>
    <property type="match status" value="1"/>
</dbReference>